<name>A0A9P4M0U6_9PEZI</name>
<feature type="compositionally biased region" description="Basic and acidic residues" evidence="1">
    <location>
        <begin position="35"/>
        <end position="66"/>
    </location>
</feature>
<evidence type="ECO:0000313" key="2">
    <source>
        <dbReference type="EMBL" id="KAF2090552.1"/>
    </source>
</evidence>
<comment type="caution">
    <text evidence="2">The sequence shown here is derived from an EMBL/GenBank/DDBJ whole genome shotgun (WGS) entry which is preliminary data.</text>
</comment>
<feature type="region of interest" description="Disordered" evidence="1">
    <location>
        <begin position="1"/>
        <end position="81"/>
    </location>
</feature>
<evidence type="ECO:0000256" key="1">
    <source>
        <dbReference type="SAM" id="MobiDB-lite"/>
    </source>
</evidence>
<feature type="compositionally biased region" description="Basic and acidic residues" evidence="1">
    <location>
        <begin position="385"/>
        <end position="395"/>
    </location>
</feature>
<accession>A0A9P4M0U6</accession>
<reference evidence="2" key="1">
    <citation type="journal article" date="2020" name="Stud. Mycol.">
        <title>101 Dothideomycetes genomes: a test case for predicting lifestyles and emergence of pathogens.</title>
        <authorList>
            <person name="Haridas S."/>
            <person name="Albert R."/>
            <person name="Binder M."/>
            <person name="Bloem J."/>
            <person name="Labutti K."/>
            <person name="Salamov A."/>
            <person name="Andreopoulos B."/>
            <person name="Baker S."/>
            <person name="Barry K."/>
            <person name="Bills G."/>
            <person name="Bluhm B."/>
            <person name="Cannon C."/>
            <person name="Castanera R."/>
            <person name="Culley D."/>
            <person name="Daum C."/>
            <person name="Ezra D."/>
            <person name="Gonzalez J."/>
            <person name="Henrissat B."/>
            <person name="Kuo A."/>
            <person name="Liang C."/>
            <person name="Lipzen A."/>
            <person name="Lutzoni F."/>
            <person name="Magnuson J."/>
            <person name="Mondo S."/>
            <person name="Nolan M."/>
            <person name="Ohm R."/>
            <person name="Pangilinan J."/>
            <person name="Park H.-J."/>
            <person name="Ramirez L."/>
            <person name="Alfaro M."/>
            <person name="Sun H."/>
            <person name="Tritt A."/>
            <person name="Yoshinaga Y."/>
            <person name="Zwiers L.-H."/>
            <person name="Turgeon B."/>
            <person name="Goodwin S."/>
            <person name="Spatafora J."/>
            <person name="Crous P."/>
            <person name="Grigoriev I."/>
        </authorList>
    </citation>
    <scope>NUCLEOTIDE SEQUENCE</scope>
    <source>
        <strain evidence="2">CBS 121410</strain>
    </source>
</reference>
<dbReference type="EMBL" id="ML978712">
    <property type="protein sequence ID" value="KAF2090552.1"/>
    <property type="molecule type" value="Genomic_DNA"/>
</dbReference>
<dbReference type="AlphaFoldDB" id="A0A9P4M0U6"/>
<feature type="compositionally biased region" description="Low complexity" evidence="1">
    <location>
        <begin position="361"/>
        <end position="371"/>
    </location>
</feature>
<keyword evidence="3" id="KW-1185">Reference proteome</keyword>
<feature type="compositionally biased region" description="Polar residues" evidence="1">
    <location>
        <begin position="10"/>
        <end position="19"/>
    </location>
</feature>
<organism evidence="2 3">
    <name type="scientific">Saccharata proteae CBS 121410</name>
    <dbReference type="NCBI Taxonomy" id="1314787"/>
    <lineage>
        <taxon>Eukaryota</taxon>
        <taxon>Fungi</taxon>
        <taxon>Dikarya</taxon>
        <taxon>Ascomycota</taxon>
        <taxon>Pezizomycotina</taxon>
        <taxon>Dothideomycetes</taxon>
        <taxon>Dothideomycetes incertae sedis</taxon>
        <taxon>Botryosphaeriales</taxon>
        <taxon>Saccharataceae</taxon>
        <taxon>Saccharata</taxon>
    </lineage>
</organism>
<feature type="compositionally biased region" description="Basic and acidic residues" evidence="1">
    <location>
        <begin position="407"/>
        <end position="422"/>
    </location>
</feature>
<proteinExistence type="predicted"/>
<sequence length="422" mass="47859">MDGFTAAMINASSPERNIQTSPKKAPKTPKTPKTPKKDTKKNREPSFAEKMEDIRRQSKRTSEPKSSETTTVEPIRTTKKTTEEFKERTLWIGVYAHGTAIIHDGYLSTPDELDTVYPSRIEASLHHPAMHPLHETAEGEKRRSGLKNWANKFQSTNGNHVSLAVYSENFRCPVVMEKKGHNLDKICCLKMAIRIPRVEHEGRVANDGDIVQQYIEYHDAFVARCHNIRTLKLRYIMASDQKVCSDLADTEVPTLYTEPVEQQKRLFFEKFLLYTTMFPGLESLTIQIIIEKGLAMKKVELVTDKILEGRDKGEWTQIPTWPTQQGEVVDSDDLTTFDHLGNARTRYGMTRAQTGLSMLATAPSTPSMTTSDLMRSLELGGPGPTREHSRLRHETSPSPAPHAVVGELKRSESLTTREHYRR</sequence>
<protein>
    <submittedName>
        <fullName evidence="2">Uncharacterized protein</fullName>
    </submittedName>
</protein>
<dbReference type="Proteomes" id="UP000799776">
    <property type="component" value="Unassembled WGS sequence"/>
</dbReference>
<evidence type="ECO:0000313" key="3">
    <source>
        <dbReference type="Proteomes" id="UP000799776"/>
    </source>
</evidence>
<feature type="region of interest" description="Disordered" evidence="1">
    <location>
        <begin position="361"/>
        <end position="422"/>
    </location>
</feature>
<gene>
    <name evidence="2" type="ORF">K490DRAFT_61871</name>
</gene>